<dbReference type="AlphaFoldDB" id="A0A9P4MWZ4"/>
<reference evidence="2" key="1">
    <citation type="journal article" date="2020" name="Stud. Mycol.">
        <title>101 Dothideomycetes genomes: A test case for predicting lifestyles and emergence of pathogens.</title>
        <authorList>
            <person name="Haridas S."/>
            <person name="Albert R."/>
            <person name="Binder M."/>
            <person name="Bloem J."/>
            <person name="LaButti K."/>
            <person name="Salamov A."/>
            <person name="Andreopoulos B."/>
            <person name="Baker S."/>
            <person name="Barry K."/>
            <person name="Bills G."/>
            <person name="Bluhm B."/>
            <person name="Cannon C."/>
            <person name="Castanera R."/>
            <person name="Culley D."/>
            <person name="Daum C."/>
            <person name="Ezra D."/>
            <person name="Gonzalez J."/>
            <person name="Henrissat B."/>
            <person name="Kuo A."/>
            <person name="Liang C."/>
            <person name="Lipzen A."/>
            <person name="Lutzoni F."/>
            <person name="Magnuson J."/>
            <person name="Mondo S."/>
            <person name="Nolan M."/>
            <person name="Ohm R."/>
            <person name="Pangilinan J."/>
            <person name="Park H.-J."/>
            <person name="Ramirez L."/>
            <person name="Alfaro M."/>
            <person name="Sun H."/>
            <person name="Tritt A."/>
            <person name="Yoshinaga Y."/>
            <person name="Zwiers L.-H."/>
            <person name="Turgeon B."/>
            <person name="Goodwin S."/>
            <person name="Spatafora J."/>
            <person name="Crous P."/>
            <person name="Grigoriev I."/>
        </authorList>
    </citation>
    <scope>NUCLEOTIDE SEQUENCE [LARGE SCALE GENOMIC DNA]</scope>
    <source>
        <strain evidence="2">CBS 304.66</strain>
    </source>
</reference>
<gene>
    <name evidence="1" type="ORF">CC78DRAFT_536223</name>
</gene>
<keyword evidence="2" id="KW-1185">Reference proteome</keyword>
<protein>
    <submittedName>
        <fullName evidence="1">Uncharacterized protein</fullName>
    </submittedName>
</protein>
<evidence type="ECO:0000313" key="2">
    <source>
        <dbReference type="Proteomes" id="UP000800093"/>
    </source>
</evidence>
<dbReference type="Proteomes" id="UP000800093">
    <property type="component" value="Unassembled WGS sequence"/>
</dbReference>
<accession>A0A9P4MWZ4</accession>
<name>A0A9P4MWZ4_9PLEO</name>
<dbReference type="EMBL" id="ML986674">
    <property type="protein sequence ID" value="KAF2260745.1"/>
    <property type="molecule type" value="Genomic_DNA"/>
</dbReference>
<organism evidence="1 2">
    <name type="scientific">Lojkania enalia</name>
    <dbReference type="NCBI Taxonomy" id="147567"/>
    <lineage>
        <taxon>Eukaryota</taxon>
        <taxon>Fungi</taxon>
        <taxon>Dikarya</taxon>
        <taxon>Ascomycota</taxon>
        <taxon>Pezizomycotina</taxon>
        <taxon>Dothideomycetes</taxon>
        <taxon>Pleosporomycetidae</taxon>
        <taxon>Pleosporales</taxon>
        <taxon>Pleosporales incertae sedis</taxon>
        <taxon>Lojkania</taxon>
    </lineage>
</organism>
<sequence>MVIGYCPSQVPCAFEDAAKEDFQILTHDPHPMYRARSLHRNPFRIPSTTHSVSPARQTKTSIAHPVCLTRQLSRYIAFLLHKLHVYVATFMICLLSPTWPHFLQDNVPHIYCLL</sequence>
<evidence type="ECO:0000313" key="1">
    <source>
        <dbReference type="EMBL" id="KAF2260745.1"/>
    </source>
</evidence>
<comment type="caution">
    <text evidence="1">The sequence shown here is derived from an EMBL/GenBank/DDBJ whole genome shotgun (WGS) entry which is preliminary data.</text>
</comment>
<proteinExistence type="predicted"/>
<feature type="non-terminal residue" evidence="1">
    <location>
        <position position="114"/>
    </location>
</feature>